<reference evidence="1" key="1">
    <citation type="submission" date="2022-03" db="EMBL/GenBank/DDBJ databases">
        <authorList>
            <person name="Legras J.-L."/>
            <person name="Devillers H."/>
            <person name="Grondin C."/>
        </authorList>
    </citation>
    <scope>NUCLEOTIDE SEQUENCE</scope>
    <source>
        <strain evidence="1">CLIB 1423</strain>
    </source>
</reference>
<evidence type="ECO:0000313" key="2">
    <source>
        <dbReference type="Proteomes" id="UP000837801"/>
    </source>
</evidence>
<protein>
    <submittedName>
        <fullName evidence="1">Uncharacterized protein</fullName>
    </submittedName>
</protein>
<organism evidence="1 2">
    <name type="scientific">[Candida] railenensis</name>
    <dbReference type="NCBI Taxonomy" id="45579"/>
    <lineage>
        <taxon>Eukaryota</taxon>
        <taxon>Fungi</taxon>
        <taxon>Dikarya</taxon>
        <taxon>Ascomycota</taxon>
        <taxon>Saccharomycotina</taxon>
        <taxon>Pichiomycetes</taxon>
        <taxon>Debaryomycetaceae</taxon>
        <taxon>Kurtzmaniella</taxon>
    </lineage>
</organism>
<dbReference type="EMBL" id="CAKXYY010000005">
    <property type="protein sequence ID" value="CAH2351896.1"/>
    <property type="molecule type" value="Genomic_DNA"/>
</dbReference>
<dbReference type="Proteomes" id="UP000837801">
    <property type="component" value="Unassembled WGS sequence"/>
</dbReference>
<evidence type="ECO:0000313" key="1">
    <source>
        <dbReference type="EMBL" id="CAH2351896.1"/>
    </source>
</evidence>
<comment type="caution">
    <text evidence="1">The sequence shown here is derived from an EMBL/GenBank/DDBJ whole genome shotgun (WGS) entry which is preliminary data.</text>
</comment>
<accession>A0A9P0QNV0</accession>
<keyword evidence="2" id="KW-1185">Reference proteome</keyword>
<proteinExistence type="predicted"/>
<name>A0A9P0QNV0_9ASCO</name>
<sequence>MDWESFLNDLPLELIEYIFTFFSIENDLKTLINLVSAESKVKEFRIRQVILNRLLKFVVIDPSCWVKEFSSQDYWYPSMKELKLLLSEIDVPITTNIQLCVHHNFEKNRDEIEELAQFLGSGRYFNIKCRLYMKDNFEHICSCVTILRDYDVFHKVTHLELVSTTTDIANLPEQGSHTGDKELATSLFEPFQLDSGTGPAKVLEMGKFPVVNY</sequence>
<gene>
    <name evidence="1" type="ORF">CLIB1423_05S00826</name>
</gene>
<dbReference type="AlphaFoldDB" id="A0A9P0QNV0"/>